<sequence>MAQQILGLDIEGLKPLSRTVLRQRLGLLARTRSVHAILLLCLLYRRAIEEGRFYEIPLIANATLAAIARFCTRVGVLGNVKTVWTFIVRRRVFAGQSSLEHSPQIRALAESIVATLIEGDVARGSYKNASFQHRVWLLGCALDNQADVSLPTTFHPLTAPLEDYMAHRDARYNDAIKRAADRAVEQIQRAESKRIPAECVVAELPGHLGVVPPEWC</sequence>
<accession>A0A7S6UDU1</accession>
<dbReference type="Proteomes" id="UP000594059">
    <property type="component" value="Chromosome"/>
</dbReference>
<name>A0A7S6UDU1_9GAMM</name>
<dbReference type="EMBL" id="CP063656">
    <property type="protein sequence ID" value="QOW18432.1"/>
    <property type="molecule type" value="Genomic_DNA"/>
</dbReference>
<dbReference type="AlphaFoldDB" id="A0A7S6UDU1"/>
<protein>
    <submittedName>
        <fullName evidence="1">Uncharacterized protein</fullName>
    </submittedName>
</protein>
<dbReference type="RefSeq" id="WP_193983052.1">
    <property type="nucleotide sequence ID" value="NZ_CP063656.1"/>
</dbReference>
<evidence type="ECO:0000313" key="1">
    <source>
        <dbReference type="EMBL" id="QOW18432.1"/>
    </source>
</evidence>
<dbReference type="KEGG" id="lcic:INQ41_06720"/>
<keyword evidence="2" id="KW-1185">Reference proteome</keyword>
<gene>
    <name evidence="1" type="ORF">INQ41_06720</name>
</gene>
<reference evidence="1 2" key="1">
    <citation type="submission" date="2020-10" db="EMBL/GenBank/DDBJ databases">
        <title>complete genome sequencing of Lysobacter sp. H21R20.</title>
        <authorList>
            <person name="Bae J.-W."/>
            <person name="Lee S.-Y."/>
        </authorList>
    </citation>
    <scope>NUCLEOTIDE SEQUENCE [LARGE SCALE GENOMIC DNA]</scope>
    <source>
        <strain evidence="1 2">H21R20</strain>
    </source>
</reference>
<evidence type="ECO:0000313" key="2">
    <source>
        <dbReference type="Proteomes" id="UP000594059"/>
    </source>
</evidence>
<proteinExistence type="predicted"/>
<organism evidence="1 2">
    <name type="scientific">Novilysobacter ciconiae</name>
    <dbReference type="NCBI Taxonomy" id="2781022"/>
    <lineage>
        <taxon>Bacteria</taxon>
        <taxon>Pseudomonadati</taxon>
        <taxon>Pseudomonadota</taxon>
        <taxon>Gammaproteobacteria</taxon>
        <taxon>Lysobacterales</taxon>
        <taxon>Lysobacteraceae</taxon>
        <taxon>Novilysobacter</taxon>
    </lineage>
</organism>